<protein>
    <submittedName>
        <fullName evidence="1">Uncharacterized protein</fullName>
    </submittedName>
</protein>
<accession>A0A369JLU9</accession>
<dbReference type="InParanoid" id="A0A369JLU9"/>
<reference evidence="1" key="1">
    <citation type="submission" date="2018-04" db="EMBL/GenBank/DDBJ databases">
        <title>Whole genome sequencing of Hypsizygus marmoreus.</title>
        <authorList>
            <person name="Choi I.-G."/>
            <person name="Min B."/>
            <person name="Kim J.-G."/>
            <person name="Kim S."/>
            <person name="Oh Y.-L."/>
            <person name="Kong W.-S."/>
            <person name="Park H."/>
            <person name="Jeong J."/>
            <person name="Song E.-S."/>
        </authorList>
    </citation>
    <scope>NUCLEOTIDE SEQUENCE [LARGE SCALE GENOMIC DNA]</scope>
    <source>
        <strain evidence="1">51987-8</strain>
    </source>
</reference>
<evidence type="ECO:0000313" key="1">
    <source>
        <dbReference type="EMBL" id="RDB20384.1"/>
    </source>
</evidence>
<dbReference type="Proteomes" id="UP000076154">
    <property type="component" value="Unassembled WGS sequence"/>
</dbReference>
<comment type="caution">
    <text evidence="1">The sequence shown here is derived from an EMBL/GenBank/DDBJ whole genome shotgun (WGS) entry which is preliminary data.</text>
</comment>
<feature type="non-terminal residue" evidence="1">
    <location>
        <position position="255"/>
    </location>
</feature>
<dbReference type="EMBL" id="LUEZ02000068">
    <property type="protein sequence ID" value="RDB20384.1"/>
    <property type="molecule type" value="Genomic_DNA"/>
</dbReference>
<feature type="non-terminal residue" evidence="1">
    <location>
        <position position="1"/>
    </location>
</feature>
<keyword evidence="2" id="KW-1185">Reference proteome</keyword>
<organism evidence="1 2">
    <name type="scientific">Hypsizygus marmoreus</name>
    <name type="common">White beech mushroom</name>
    <name type="synonym">Agaricus marmoreus</name>
    <dbReference type="NCBI Taxonomy" id="39966"/>
    <lineage>
        <taxon>Eukaryota</taxon>
        <taxon>Fungi</taxon>
        <taxon>Dikarya</taxon>
        <taxon>Basidiomycota</taxon>
        <taxon>Agaricomycotina</taxon>
        <taxon>Agaricomycetes</taxon>
        <taxon>Agaricomycetidae</taxon>
        <taxon>Agaricales</taxon>
        <taxon>Tricholomatineae</taxon>
        <taxon>Lyophyllaceae</taxon>
        <taxon>Hypsizygus</taxon>
    </lineage>
</organism>
<proteinExistence type="predicted"/>
<evidence type="ECO:0000313" key="2">
    <source>
        <dbReference type="Proteomes" id="UP000076154"/>
    </source>
</evidence>
<dbReference type="AlphaFoldDB" id="A0A369JLU9"/>
<name>A0A369JLU9_HYPMA</name>
<sequence length="255" mass="28565">ARSADDRNTKFPLVHLYSSELPLRYTTYSSSTFISHNSGFISSHFTPTLISQAPRPPIAHSVLRAFFRTHAPSCLAAFLNTDALLRAGLMHEKPLLVLGPLSVVAPLVFREPPHSIDDLSSRFTSSRRHWTRTRGEIKCRFSILYLVSGRSQSHIAHVARLFVFFLSAHHDIPGIPLRASCRAYRCLFFGTDFVGIDLLTVHLALSPFLTWTKSLDRAIFNSPGVYCVRNLGSCLFGRTKNSRCTLSCSLSNRND</sequence>
<gene>
    <name evidence="1" type="ORF">Hypma_012522</name>
</gene>